<proteinExistence type="predicted"/>
<dbReference type="EMBL" id="JBBPBK010000007">
    <property type="protein sequence ID" value="KAK9280885.1"/>
    <property type="molecule type" value="Genomic_DNA"/>
</dbReference>
<reference evidence="2 3" key="1">
    <citation type="journal article" date="2024" name="Plant J.">
        <title>Genome sequences and population genomics reveal climatic adaptation and genomic divergence between two closely related sweetgum species.</title>
        <authorList>
            <person name="Xu W.Q."/>
            <person name="Ren C.Q."/>
            <person name="Zhang X.Y."/>
            <person name="Comes H.P."/>
            <person name="Liu X.H."/>
            <person name="Li Y.G."/>
            <person name="Kettle C.J."/>
            <person name="Jalonen R."/>
            <person name="Gaisberger H."/>
            <person name="Ma Y.Z."/>
            <person name="Qiu Y.X."/>
        </authorList>
    </citation>
    <scope>NUCLEOTIDE SEQUENCE [LARGE SCALE GENOMIC DNA]</scope>
    <source>
        <strain evidence="2">Hangzhou</strain>
    </source>
</reference>
<dbReference type="Proteomes" id="UP001415857">
    <property type="component" value="Unassembled WGS sequence"/>
</dbReference>
<keyword evidence="1" id="KW-0812">Transmembrane</keyword>
<evidence type="ECO:0000256" key="1">
    <source>
        <dbReference type="SAM" id="Phobius"/>
    </source>
</evidence>
<evidence type="ECO:0008006" key="4">
    <source>
        <dbReference type="Google" id="ProtNLM"/>
    </source>
</evidence>
<keyword evidence="1" id="KW-0472">Membrane</keyword>
<feature type="transmembrane region" description="Helical" evidence="1">
    <location>
        <begin position="12"/>
        <end position="31"/>
    </location>
</feature>
<name>A0AAP0WZQ3_LIQFO</name>
<protein>
    <recommendedName>
        <fullName evidence="4">Transmembrane protein</fullName>
    </recommendedName>
</protein>
<evidence type="ECO:0000313" key="3">
    <source>
        <dbReference type="Proteomes" id="UP001415857"/>
    </source>
</evidence>
<dbReference type="AlphaFoldDB" id="A0AAP0WZQ3"/>
<evidence type="ECO:0000313" key="2">
    <source>
        <dbReference type="EMBL" id="KAK9280885.1"/>
    </source>
</evidence>
<keyword evidence="3" id="KW-1185">Reference proteome</keyword>
<comment type="caution">
    <text evidence="2">The sequence shown here is derived from an EMBL/GenBank/DDBJ whole genome shotgun (WGS) entry which is preliminary data.</text>
</comment>
<gene>
    <name evidence="2" type="ORF">L1049_003776</name>
</gene>
<dbReference type="PANTHER" id="PTHR35462:SF2">
    <property type="entry name" value="TRANSMEMBRANE PROTEIN"/>
    <property type="match status" value="1"/>
</dbReference>
<sequence length="112" mass="12286">MDNNDDWLALDKLYHVLFCFTLTLLFSTVAARTRYAFIRRHSIRVGAIASLLAGAAKEAADEVGFFKSAGASPKDAISDLIGVLIASLALFLCKYWPRPDHQMGQVRGVSLV</sequence>
<dbReference type="PANTHER" id="PTHR35462">
    <property type="match status" value="1"/>
</dbReference>
<accession>A0AAP0WZQ3</accession>
<organism evidence="2 3">
    <name type="scientific">Liquidambar formosana</name>
    <name type="common">Formosan gum</name>
    <dbReference type="NCBI Taxonomy" id="63359"/>
    <lineage>
        <taxon>Eukaryota</taxon>
        <taxon>Viridiplantae</taxon>
        <taxon>Streptophyta</taxon>
        <taxon>Embryophyta</taxon>
        <taxon>Tracheophyta</taxon>
        <taxon>Spermatophyta</taxon>
        <taxon>Magnoliopsida</taxon>
        <taxon>eudicotyledons</taxon>
        <taxon>Gunneridae</taxon>
        <taxon>Pentapetalae</taxon>
        <taxon>Saxifragales</taxon>
        <taxon>Altingiaceae</taxon>
        <taxon>Liquidambar</taxon>
    </lineage>
</organism>
<keyword evidence="1" id="KW-1133">Transmembrane helix</keyword>